<dbReference type="EMBL" id="LGRX02021229">
    <property type="protein sequence ID" value="KAK3256908.1"/>
    <property type="molecule type" value="Genomic_DNA"/>
</dbReference>
<reference evidence="1 2" key="1">
    <citation type="journal article" date="2015" name="Genome Biol. Evol.">
        <title>Comparative Genomics of a Bacterivorous Green Alga Reveals Evolutionary Causalities and Consequences of Phago-Mixotrophic Mode of Nutrition.</title>
        <authorList>
            <person name="Burns J.A."/>
            <person name="Paasch A."/>
            <person name="Narechania A."/>
            <person name="Kim E."/>
        </authorList>
    </citation>
    <scope>NUCLEOTIDE SEQUENCE [LARGE SCALE GENOMIC DNA]</scope>
    <source>
        <strain evidence="1 2">PLY_AMNH</strain>
    </source>
</reference>
<accession>A0AAE0KQE6</accession>
<evidence type="ECO:0000313" key="2">
    <source>
        <dbReference type="Proteomes" id="UP001190700"/>
    </source>
</evidence>
<protein>
    <submittedName>
        <fullName evidence="1">Uncharacterized protein</fullName>
    </submittedName>
</protein>
<gene>
    <name evidence="1" type="ORF">CYMTET_33980</name>
</gene>
<dbReference type="AlphaFoldDB" id="A0AAE0KQE6"/>
<feature type="non-terminal residue" evidence="1">
    <location>
        <position position="166"/>
    </location>
</feature>
<comment type="caution">
    <text evidence="1">The sequence shown here is derived from an EMBL/GenBank/DDBJ whole genome shotgun (WGS) entry which is preliminary data.</text>
</comment>
<name>A0AAE0KQE6_9CHLO</name>
<sequence length="166" mass="19703">MVHVVPMTYNDSSAKVVVGLFMDAVWRLHGAPMKIMVPQRMMEQLDARHRLQQMKVNDQVWVDGQHLTLPVEQHFQRQFRDCEVVTVDILPKWQATCTEDILYWNYKIYPRHYFDVIWASPPYKEYNKAKTRRAPDLKLSTSAQKKAAVSCLQARKRRRPCHVHKR</sequence>
<evidence type="ECO:0000313" key="1">
    <source>
        <dbReference type="EMBL" id="KAK3256908.1"/>
    </source>
</evidence>
<organism evidence="1 2">
    <name type="scientific">Cymbomonas tetramitiformis</name>
    <dbReference type="NCBI Taxonomy" id="36881"/>
    <lineage>
        <taxon>Eukaryota</taxon>
        <taxon>Viridiplantae</taxon>
        <taxon>Chlorophyta</taxon>
        <taxon>Pyramimonadophyceae</taxon>
        <taxon>Pyramimonadales</taxon>
        <taxon>Pyramimonadaceae</taxon>
        <taxon>Cymbomonas</taxon>
    </lineage>
</organism>
<keyword evidence="2" id="KW-1185">Reference proteome</keyword>
<dbReference type="Proteomes" id="UP001190700">
    <property type="component" value="Unassembled WGS sequence"/>
</dbReference>
<proteinExistence type="predicted"/>